<proteinExistence type="predicted"/>
<sequence length="87" mass="9722">MSKNASDNLPTHTDIENWLISYVSQLLEIEPIKIDTQVSFNEYGLDSSAAIVLTGDLQEFIGSELDPTLLFDYPTIDALANYIVKIE</sequence>
<comment type="caution">
    <text evidence="4">The sequence shown here is derived from an EMBL/GenBank/DDBJ whole genome shotgun (WGS) entry which is preliminary data.</text>
</comment>
<accession>A0A401IH77</accession>
<organism evidence="4 5">
    <name type="scientific">Aphanothece sacrum FPU1</name>
    <dbReference type="NCBI Taxonomy" id="1920663"/>
    <lineage>
        <taxon>Bacteria</taxon>
        <taxon>Bacillati</taxon>
        <taxon>Cyanobacteriota</taxon>
        <taxon>Cyanophyceae</taxon>
        <taxon>Oscillatoriophycideae</taxon>
        <taxon>Chroococcales</taxon>
        <taxon>Aphanothecaceae</taxon>
        <taxon>Aphanothece</taxon>
    </lineage>
</organism>
<dbReference type="Pfam" id="PF00550">
    <property type="entry name" value="PP-binding"/>
    <property type="match status" value="1"/>
</dbReference>
<evidence type="ECO:0000313" key="4">
    <source>
        <dbReference type="EMBL" id="GBF80594.1"/>
    </source>
</evidence>
<dbReference type="InterPro" id="IPR009081">
    <property type="entry name" value="PP-bd_ACP"/>
</dbReference>
<reference evidence="5" key="1">
    <citation type="submission" date="2017-05" db="EMBL/GenBank/DDBJ databases">
        <title>Physiological properties and genetic analysis related to exopolysaccharide production of fresh-water unicellular cyanobacterium Aphanothece sacrum, Suizenji Nori, that has been cultured as a food source in Japan.</title>
        <authorList>
            <person name="Kanesaki Y."/>
            <person name="Yoshikawa S."/>
            <person name="Ohki K."/>
        </authorList>
    </citation>
    <scope>NUCLEOTIDE SEQUENCE [LARGE SCALE GENOMIC DNA]</scope>
    <source>
        <strain evidence="5">FPU1</strain>
    </source>
</reference>
<dbReference type="InterPro" id="IPR036736">
    <property type="entry name" value="ACP-like_sf"/>
</dbReference>
<dbReference type="SMART" id="SM00823">
    <property type="entry name" value="PKS_PP"/>
    <property type="match status" value="1"/>
</dbReference>
<keyword evidence="5" id="KW-1185">Reference proteome</keyword>
<evidence type="ECO:0000256" key="2">
    <source>
        <dbReference type="ARBA" id="ARBA00022553"/>
    </source>
</evidence>
<dbReference type="GO" id="GO:0031177">
    <property type="term" value="F:phosphopantetheine binding"/>
    <property type="evidence" value="ECO:0007669"/>
    <property type="project" value="InterPro"/>
</dbReference>
<dbReference type="SUPFAM" id="SSF47336">
    <property type="entry name" value="ACP-like"/>
    <property type="match status" value="1"/>
</dbReference>
<gene>
    <name evidence="4" type="ORF">AsFPU1_1998</name>
</gene>
<protein>
    <submittedName>
        <fullName evidence="4">Long-chain-fatty-acid CoA ligase</fullName>
    </submittedName>
</protein>
<evidence type="ECO:0000313" key="5">
    <source>
        <dbReference type="Proteomes" id="UP000287247"/>
    </source>
</evidence>
<keyword evidence="2" id="KW-0597">Phosphoprotein</keyword>
<dbReference type="AlphaFoldDB" id="A0A401IH77"/>
<evidence type="ECO:0000256" key="1">
    <source>
        <dbReference type="ARBA" id="ARBA00022450"/>
    </source>
</evidence>
<evidence type="ECO:0000259" key="3">
    <source>
        <dbReference type="PROSITE" id="PS50075"/>
    </source>
</evidence>
<dbReference type="InterPro" id="IPR020806">
    <property type="entry name" value="PKS_PP-bd"/>
</dbReference>
<dbReference type="GO" id="GO:0016874">
    <property type="term" value="F:ligase activity"/>
    <property type="evidence" value="ECO:0007669"/>
    <property type="project" value="UniProtKB-KW"/>
</dbReference>
<dbReference type="EMBL" id="BDQK01000009">
    <property type="protein sequence ID" value="GBF80594.1"/>
    <property type="molecule type" value="Genomic_DNA"/>
</dbReference>
<dbReference type="SMART" id="SM01294">
    <property type="entry name" value="PKS_PP_betabranch"/>
    <property type="match status" value="1"/>
</dbReference>
<dbReference type="RefSeq" id="WP_124972372.1">
    <property type="nucleotide sequence ID" value="NZ_BDQK01000009.1"/>
</dbReference>
<dbReference type="PROSITE" id="PS50075">
    <property type="entry name" value="CARRIER"/>
    <property type="match status" value="1"/>
</dbReference>
<feature type="domain" description="Carrier" evidence="3">
    <location>
        <begin position="10"/>
        <end position="87"/>
    </location>
</feature>
<keyword evidence="4" id="KW-0436">Ligase</keyword>
<dbReference type="Gene3D" id="1.10.1200.10">
    <property type="entry name" value="ACP-like"/>
    <property type="match status" value="1"/>
</dbReference>
<name>A0A401IH77_APHSA</name>
<dbReference type="OrthoDB" id="425617at2"/>
<keyword evidence="1" id="KW-0596">Phosphopantetheine</keyword>
<dbReference type="Proteomes" id="UP000287247">
    <property type="component" value="Unassembled WGS sequence"/>
</dbReference>